<evidence type="ECO:0000256" key="4">
    <source>
        <dbReference type="PROSITE-ProRule" id="PRU00335"/>
    </source>
</evidence>
<dbReference type="PANTHER" id="PTHR30055:SF234">
    <property type="entry name" value="HTH-TYPE TRANSCRIPTIONAL REGULATOR BETI"/>
    <property type="match status" value="1"/>
</dbReference>
<organism evidence="6 7">
    <name type="scientific">Thermogemmatispora tikiterensis</name>
    <dbReference type="NCBI Taxonomy" id="1825093"/>
    <lineage>
        <taxon>Bacteria</taxon>
        <taxon>Bacillati</taxon>
        <taxon>Chloroflexota</taxon>
        <taxon>Ktedonobacteria</taxon>
        <taxon>Thermogemmatisporales</taxon>
        <taxon>Thermogemmatisporaceae</taxon>
        <taxon>Thermogemmatispora</taxon>
    </lineage>
</organism>
<evidence type="ECO:0000259" key="5">
    <source>
        <dbReference type="PROSITE" id="PS50977"/>
    </source>
</evidence>
<dbReference type="Pfam" id="PF00440">
    <property type="entry name" value="TetR_N"/>
    <property type="match status" value="2"/>
</dbReference>
<comment type="caution">
    <text evidence="6">The sequence shown here is derived from an EMBL/GenBank/DDBJ whole genome shotgun (WGS) entry which is preliminary data.</text>
</comment>
<dbReference type="PRINTS" id="PR00455">
    <property type="entry name" value="HTHTETR"/>
</dbReference>
<sequence>MAERDPEPGDARARGKERLIQATESLLRSRPFEEVTVEEITREAKLSRPAFYYHFAGGKEQLRATLVERGLLRERPAQDTRALILEAALRAFARSGISATTLDEIAAEAGVSRGTLCWHFHTKEELLTALIRHYLPHGTLQSAIAEAVHEAEEGQIDDRTAVYRIVAAFHDTLMAAPQGDLLRLAMLLIHSHPDAAQILARVLTENRKILINFVRTRQEQGRFRRTFAPELIVQILASIFVMRVVARDLLSQLSVRQFSREELIEQLVDLLFYGMVPCDQRERV</sequence>
<keyword evidence="7" id="KW-1185">Reference proteome</keyword>
<evidence type="ECO:0000313" key="6">
    <source>
        <dbReference type="EMBL" id="RAQ94824.1"/>
    </source>
</evidence>
<dbReference type="PROSITE" id="PS50977">
    <property type="entry name" value="HTH_TETR_2"/>
    <property type="match status" value="2"/>
</dbReference>
<dbReference type="AlphaFoldDB" id="A0A328VIC9"/>
<keyword evidence="1" id="KW-0805">Transcription regulation</keyword>
<evidence type="ECO:0000313" key="7">
    <source>
        <dbReference type="Proteomes" id="UP000248706"/>
    </source>
</evidence>
<reference evidence="6 7" key="1">
    <citation type="submission" date="2016-08" db="EMBL/GenBank/DDBJ databases">
        <title>Analysis of Carbohydrate Active Enzymes in Thermogemmatispora T81 Reveals Carbohydrate Degradation Ability.</title>
        <authorList>
            <person name="Tomazini A."/>
            <person name="Lal S."/>
            <person name="Stott M."/>
            <person name="Henrissat B."/>
            <person name="Polikarpov I."/>
            <person name="Sparling R."/>
            <person name="Levin D.B."/>
        </authorList>
    </citation>
    <scope>NUCLEOTIDE SEQUENCE [LARGE SCALE GENOMIC DNA]</scope>
    <source>
        <strain evidence="6 7">T81</strain>
    </source>
</reference>
<feature type="DNA-binding region" description="H-T-H motif" evidence="4">
    <location>
        <begin position="101"/>
        <end position="120"/>
    </location>
</feature>
<gene>
    <name evidence="6" type="ORF">A4R35_04700</name>
</gene>
<accession>A0A328VIC9</accession>
<dbReference type="SUPFAM" id="SSF46689">
    <property type="entry name" value="Homeodomain-like"/>
    <property type="match status" value="2"/>
</dbReference>
<keyword evidence="3" id="KW-0804">Transcription</keyword>
<dbReference type="InterPro" id="IPR036271">
    <property type="entry name" value="Tet_transcr_reg_TetR-rel_C_sf"/>
</dbReference>
<dbReference type="Gene3D" id="1.10.10.60">
    <property type="entry name" value="Homeodomain-like"/>
    <property type="match status" value="1"/>
</dbReference>
<dbReference type="EMBL" id="MCIF01000002">
    <property type="protein sequence ID" value="RAQ94824.1"/>
    <property type="molecule type" value="Genomic_DNA"/>
</dbReference>
<dbReference type="RefSeq" id="WP_112427038.1">
    <property type="nucleotide sequence ID" value="NZ_MCIF01000002.1"/>
</dbReference>
<dbReference type="Gene3D" id="1.10.357.10">
    <property type="entry name" value="Tetracycline Repressor, domain 2"/>
    <property type="match status" value="1"/>
</dbReference>
<dbReference type="SUPFAM" id="SSF48498">
    <property type="entry name" value="Tetracyclin repressor-like, C-terminal domain"/>
    <property type="match status" value="1"/>
</dbReference>
<dbReference type="InterPro" id="IPR050109">
    <property type="entry name" value="HTH-type_TetR-like_transc_reg"/>
</dbReference>
<feature type="DNA-binding region" description="H-T-H motif" evidence="4">
    <location>
        <begin position="36"/>
        <end position="55"/>
    </location>
</feature>
<dbReference type="Proteomes" id="UP000248706">
    <property type="component" value="Unassembled WGS sequence"/>
</dbReference>
<evidence type="ECO:0000256" key="3">
    <source>
        <dbReference type="ARBA" id="ARBA00023163"/>
    </source>
</evidence>
<evidence type="ECO:0000256" key="1">
    <source>
        <dbReference type="ARBA" id="ARBA00023015"/>
    </source>
</evidence>
<proteinExistence type="predicted"/>
<dbReference type="GO" id="GO:0003700">
    <property type="term" value="F:DNA-binding transcription factor activity"/>
    <property type="evidence" value="ECO:0007669"/>
    <property type="project" value="TreeGrafter"/>
</dbReference>
<name>A0A328VIC9_9CHLR</name>
<evidence type="ECO:0000256" key="2">
    <source>
        <dbReference type="ARBA" id="ARBA00023125"/>
    </source>
</evidence>
<dbReference type="InterPro" id="IPR009057">
    <property type="entry name" value="Homeodomain-like_sf"/>
</dbReference>
<feature type="domain" description="HTH tetR-type" evidence="5">
    <location>
        <begin position="78"/>
        <end position="138"/>
    </location>
</feature>
<protein>
    <recommendedName>
        <fullName evidence="5">HTH tetR-type domain-containing protein</fullName>
    </recommendedName>
</protein>
<dbReference type="PANTHER" id="PTHR30055">
    <property type="entry name" value="HTH-TYPE TRANSCRIPTIONAL REGULATOR RUTR"/>
    <property type="match status" value="1"/>
</dbReference>
<feature type="domain" description="HTH tetR-type" evidence="5">
    <location>
        <begin position="13"/>
        <end position="73"/>
    </location>
</feature>
<dbReference type="InterPro" id="IPR001647">
    <property type="entry name" value="HTH_TetR"/>
</dbReference>
<dbReference type="OrthoDB" id="9809994at2"/>
<keyword evidence="2 4" id="KW-0238">DNA-binding</keyword>
<dbReference type="GO" id="GO:0000976">
    <property type="term" value="F:transcription cis-regulatory region binding"/>
    <property type="evidence" value="ECO:0007669"/>
    <property type="project" value="TreeGrafter"/>
</dbReference>